<evidence type="ECO:0000313" key="2">
    <source>
        <dbReference type="Proteomes" id="UP001141806"/>
    </source>
</evidence>
<gene>
    <name evidence="1" type="ORF">NE237_013236</name>
</gene>
<dbReference type="NCBIfam" id="TIGR01615">
    <property type="entry name" value="A_thal_3542"/>
    <property type="match status" value="1"/>
</dbReference>
<reference evidence="1" key="1">
    <citation type="journal article" date="2023" name="Plant J.">
        <title>The genome of the king protea, Protea cynaroides.</title>
        <authorList>
            <person name="Chang J."/>
            <person name="Duong T.A."/>
            <person name="Schoeman C."/>
            <person name="Ma X."/>
            <person name="Roodt D."/>
            <person name="Barker N."/>
            <person name="Li Z."/>
            <person name="Van de Peer Y."/>
            <person name="Mizrachi E."/>
        </authorList>
    </citation>
    <scope>NUCLEOTIDE SEQUENCE</scope>
    <source>
        <tissue evidence="1">Young leaves</tissue>
    </source>
</reference>
<dbReference type="AlphaFoldDB" id="A0A9Q0H1B7"/>
<keyword evidence="2" id="KW-1185">Reference proteome</keyword>
<dbReference type="Proteomes" id="UP001141806">
    <property type="component" value="Unassembled WGS sequence"/>
</dbReference>
<sequence>MAVYVRAKRVTDPLNEKVKACLSGRDHRQTSYNSSGSDHSPCLSDLVHGFLEAESISPNQNESSDPDNDSLRHEPVDVIESLVKPPTDSDPFRINLLSLVSKAVKVFSSERSNMSVFRRKVMTCLRESGYNAAICKTKWENSSGLTPGNYEFIDVISSDSGWEQRYIVDVDFAGEFEIARPTVNYERLLDALPKVYIGRVEELKQIVRIMADAAKRSLKSRDLSFPPWRKNRYMQTKWFGPYKRTMNQGLTTISFSVRLEKFAVKCRSVGFDAVNDGTNQFIFPPPVTRTR</sequence>
<evidence type="ECO:0000313" key="1">
    <source>
        <dbReference type="EMBL" id="KAJ4956453.1"/>
    </source>
</evidence>
<protein>
    <submittedName>
        <fullName evidence="1">Uncharacterized protein</fullName>
    </submittedName>
</protein>
<accession>A0A9Q0H1B7</accession>
<name>A0A9Q0H1B7_9MAGN</name>
<dbReference type="EMBL" id="JAMYWD010000011">
    <property type="protein sequence ID" value="KAJ4956453.1"/>
    <property type="molecule type" value="Genomic_DNA"/>
</dbReference>
<organism evidence="1 2">
    <name type="scientific">Protea cynaroides</name>
    <dbReference type="NCBI Taxonomy" id="273540"/>
    <lineage>
        <taxon>Eukaryota</taxon>
        <taxon>Viridiplantae</taxon>
        <taxon>Streptophyta</taxon>
        <taxon>Embryophyta</taxon>
        <taxon>Tracheophyta</taxon>
        <taxon>Spermatophyta</taxon>
        <taxon>Magnoliopsida</taxon>
        <taxon>Proteales</taxon>
        <taxon>Proteaceae</taxon>
        <taxon>Protea</taxon>
    </lineage>
</organism>
<dbReference type="PANTHER" id="PTHR31579">
    <property type="entry name" value="OS03G0796600 PROTEIN"/>
    <property type="match status" value="1"/>
</dbReference>
<dbReference type="PANTHER" id="PTHR31579:SF84">
    <property type="entry name" value="F21O3.6 PROTEIN"/>
    <property type="match status" value="1"/>
</dbReference>
<comment type="caution">
    <text evidence="1">The sequence shown here is derived from an EMBL/GenBank/DDBJ whole genome shotgun (WGS) entry which is preliminary data.</text>
</comment>
<dbReference type="OrthoDB" id="548115at2759"/>
<proteinExistence type="predicted"/>
<dbReference type="InterPro" id="IPR006502">
    <property type="entry name" value="PDDEXK-like"/>
</dbReference>
<dbReference type="Pfam" id="PF04720">
    <property type="entry name" value="PDDEXK_6"/>
    <property type="match status" value="1"/>
</dbReference>